<dbReference type="Pfam" id="PF02065">
    <property type="entry name" value="Melibiase"/>
    <property type="match status" value="1"/>
</dbReference>
<evidence type="ECO:0000313" key="3">
    <source>
        <dbReference type="EMBL" id="MBG0568507.1"/>
    </source>
</evidence>
<organism evidence="3 4">
    <name type="scientific">Actinoplanes aureus</name>
    <dbReference type="NCBI Taxonomy" id="2792083"/>
    <lineage>
        <taxon>Bacteria</taxon>
        <taxon>Bacillati</taxon>
        <taxon>Actinomycetota</taxon>
        <taxon>Actinomycetes</taxon>
        <taxon>Micromonosporales</taxon>
        <taxon>Micromonosporaceae</taxon>
        <taxon>Actinoplanes</taxon>
    </lineage>
</organism>
<dbReference type="Gene3D" id="3.20.20.70">
    <property type="entry name" value="Aldolase class I"/>
    <property type="match status" value="1"/>
</dbReference>
<dbReference type="InterPro" id="IPR013785">
    <property type="entry name" value="Aldolase_TIM"/>
</dbReference>
<evidence type="ECO:0000256" key="2">
    <source>
        <dbReference type="ARBA" id="ARBA00023295"/>
    </source>
</evidence>
<gene>
    <name evidence="3" type="ORF">I4J89_44505</name>
</gene>
<dbReference type="EMBL" id="JADQTO010000039">
    <property type="protein sequence ID" value="MBG0568507.1"/>
    <property type="molecule type" value="Genomic_DNA"/>
</dbReference>
<keyword evidence="4" id="KW-1185">Reference proteome</keyword>
<dbReference type="SUPFAM" id="SSF51445">
    <property type="entry name" value="(Trans)glycosidases"/>
    <property type="match status" value="1"/>
</dbReference>
<dbReference type="PANTHER" id="PTHR43053:SF3">
    <property type="entry name" value="ALPHA-GALACTOSIDASE C-RELATED"/>
    <property type="match status" value="1"/>
</dbReference>
<dbReference type="AlphaFoldDB" id="A0A931CIW9"/>
<dbReference type="GO" id="GO:0016052">
    <property type="term" value="P:carbohydrate catabolic process"/>
    <property type="evidence" value="ECO:0007669"/>
    <property type="project" value="InterPro"/>
</dbReference>
<sequence>MSTPENAVTWGHRALRLVVDVTPGRPVTVRDLSPGDGAVPPARSGQPLVELLTPGHGRAQVSQRFSGTAAGRRLAYAGHRRHRDGDWHELRLDLYDAVAGLATRTTFRSRDGVPACQVTTTVRNDSPEPVLLLGVTSFAMAVPGPAGSLDLLHAGSEWLGEGRWRRERLRDSAAVDLNLPLHGQDGRGGFRAVSTGTWSTGRRLPTGGLLADDGRGWLWQVEHNGPWRWETGEQLGGVYFALLGPTDADHQWRHLLEPGGEFAGVPISISVSASGGLAGAAAAMTAHRRALVRDHPDRRRLPVVFNDYMNTLMGDPTTAKLLPLIDAAADAGAEVFCVDAGWYDNGDDWWDSVGEWQPSQSRFPRGIEEVLTHIRDRGMRPGLWLEPEVIGVRSPAADKLPAEAFLCRDGVRIVEHDRYHLDLRHPAAVAHLDEVVDRLVEQLGVGYLKLDYNIDPGPGTDRDADGAGAGLLGHNRAHLAWLDGIAGRHPELTLENCASGAMRMDYALLSRMQLQSTSDQQDWWRYPPIAAAAPLSILPEQAASWAYPQPDMTEEQIAYALSTGMLGRLYLSGRLDAMTASQLSSVRAAVAAYRRIRADLARSVPVWPSGLPGWDDPWVSLALVAGDTTYLGAWHRAGPASTTLLLPHLRGHDVRLDVLYPVHLPAWTLRWDRSTGVLDIGAAGTEPAARILALHTR</sequence>
<evidence type="ECO:0000256" key="1">
    <source>
        <dbReference type="ARBA" id="ARBA00022801"/>
    </source>
</evidence>
<dbReference type="CDD" id="cd14791">
    <property type="entry name" value="GH36"/>
    <property type="match status" value="1"/>
</dbReference>
<dbReference type="InterPro" id="IPR050985">
    <property type="entry name" value="Alpha-glycosidase_related"/>
</dbReference>
<accession>A0A931CIW9</accession>
<dbReference type="PANTHER" id="PTHR43053">
    <property type="entry name" value="GLYCOSIDASE FAMILY 31"/>
    <property type="match status" value="1"/>
</dbReference>
<dbReference type="GO" id="GO:0004557">
    <property type="term" value="F:alpha-galactosidase activity"/>
    <property type="evidence" value="ECO:0007669"/>
    <property type="project" value="InterPro"/>
</dbReference>
<comment type="caution">
    <text evidence="3">The sequence shown here is derived from an EMBL/GenBank/DDBJ whole genome shotgun (WGS) entry which is preliminary data.</text>
</comment>
<dbReference type="InterPro" id="IPR038417">
    <property type="entry name" value="Alpga-gal_N_sf"/>
</dbReference>
<keyword evidence="2" id="KW-0326">Glycosidase</keyword>
<name>A0A931CIW9_9ACTN</name>
<keyword evidence="1" id="KW-0378">Hydrolase</keyword>
<evidence type="ECO:0000313" key="4">
    <source>
        <dbReference type="Proteomes" id="UP000598146"/>
    </source>
</evidence>
<dbReference type="InterPro" id="IPR017853">
    <property type="entry name" value="GH"/>
</dbReference>
<dbReference type="Gene3D" id="2.70.98.60">
    <property type="entry name" value="alpha-galactosidase from lactobacil brevis"/>
    <property type="match status" value="1"/>
</dbReference>
<dbReference type="Proteomes" id="UP000598146">
    <property type="component" value="Unassembled WGS sequence"/>
</dbReference>
<reference evidence="3" key="1">
    <citation type="submission" date="2020-11" db="EMBL/GenBank/DDBJ databases">
        <title>Isolation and identification of active actinomycetes.</title>
        <authorList>
            <person name="Sun X."/>
        </authorList>
    </citation>
    <scope>NUCLEOTIDE SEQUENCE</scope>
    <source>
        <strain evidence="3">NEAU-A11</strain>
    </source>
</reference>
<dbReference type="RefSeq" id="WP_196420278.1">
    <property type="nucleotide sequence ID" value="NZ_JADQTO010000039.1"/>
</dbReference>
<protein>
    <submittedName>
        <fullName evidence="3">Alpha-galactosidase</fullName>
    </submittedName>
</protein>
<dbReference type="InterPro" id="IPR002252">
    <property type="entry name" value="Glyco_hydro_36"/>
</dbReference>
<proteinExistence type="predicted"/>